<dbReference type="EMBL" id="PYBW01000199">
    <property type="protein sequence ID" value="PYC65734.1"/>
    <property type="molecule type" value="Genomic_DNA"/>
</dbReference>
<evidence type="ECO:0000313" key="2">
    <source>
        <dbReference type="EMBL" id="PYC65734.1"/>
    </source>
</evidence>
<dbReference type="Gene3D" id="1.20.120.520">
    <property type="entry name" value="nmb1532 protein domain like"/>
    <property type="match status" value="1"/>
</dbReference>
<keyword evidence="3" id="KW-1185">Reference proteome</keyword>
<protein>
    <submittedName>
        <fullName evidence="2">Hemerythrin HHE cation-binding protein</fullName>
    </submittedName>
</protein>
<dbReference type="Pfam" id="PF01814">
    <property type="entry name" value="Hemerythrin"/>
    <property type="match status" value="1"/>
</dbReference>
<comment type="caution">
    <text evidence="2">The sequence shown here is derived from an EMBL/GenBank/DDBJ whole genome shotgun (WGS) entry which is preliminary data.</text>
</comment>
<dbReference type="InterPro" id="IPR012312">
    <property type="entry name" value="Hemerythrin-like"/>
</dbReference>
<evidence type="ECO:0000259" key="1">
    <source>
        <dbReference type="Pfam" id="PF01814"/>
    </source>
</evidence>
<dbReference type="CDD" id="cd12108">
    <property type="entry name" value="Hr-like"/>
    <property type="match status" value="1"/>
</dbReference>
<organism evidence="2 3">
    <name type="scientific">Streptomyces tateyamensis</name>
    <dbReference type="NCBI Taxonomy" id="565073"/>
    <lineage>
        <taxon>Bacteria</taxon>
        <taxon>Bacillati</taxon>
        <taxon>Actinomycetota</taxon>
        <taxon>Actinomycetes</taxon>
        <taxon>Kitasatosporales</taxon>
        <taxon>Streptomycetaceae</taxon>
        <taxon>Streptomyces</taxon>
    </lineage>
</organism>
<dbReference type="RefSeq" id="WP_110673483.1">
    <property type="nucleotide sequence ID" value="NZ_PYBW01000199.1"/>
</dbReference>
<dbReference type="Proteomes" id="UP000248039">
    <property type="component" value="Unassembled WGS sequence"/>
</dbReference>
<evidence type="ECO:0000313" key="3">
    <source>
        <dbReference type="Proteomes" id="UP000248039"/>
    </source>
</evidence>
<dbReference type="OrthoDB" id="8225825at2"/>
<sequence>MASRDGDRVAALSLQLSQAHQELRRQVNEIRTSLGQRRLSDDALVTHCLAFCAALTSHHQGEDDGLFSQLLRERPDLASTVASLVEDHGMIASILSRVRGIADRAAESRGPVLEAIGRELDGLAAIMESHFGYEERAISKALDDGVPDTDWTDMVFRFGTA</sequence>
<feature type="domain" description="Hemerythrin-like" evidence="1">
    <location>
        <begin position="16"/>
        <end position="138"/>
    </location>
</feature>
<gene>
    <name evidence="2" type="ORF">C7C46_32305</name>
</gene>
<name>A0A2V4NGY2_9ACTN</name>
<proteinExistence type="predicted"/>
<accession>A0A2V4NGY2</accession>
<dbReference type="AlphaFoldDB" id="A0A2V4NGY2"/>
<reference evidence="2 3" key="1">
    <citation type="submission" date="2018-03" db="EMBL/GenBank/DDBJ databases">
        <title>Bioinformatic expansion and discovery of thiopeptide antibiotics.</title>
        <authorList>
            <person name="Schwalen C.J."/>
            <person name="Hudson G.A."/>
            <person name="Mitchell D.A."/>
        </authorList>
    </citation>
    <scope>NUCLEOTIDE SEQUENCE [LARGE SCALE GENOMIC DNA]</scope>
    <source>
        <strain evidence="2 3">ATCC 21389</strain>
    </source>
</reference>